<keyword evidence="1" id="KW-0812">Transmembrane</keyword>
<feature type="transmembrane region" description="Helical" evidence="1">
    <location>
        <begin position="236"/>
        <end position="258"/>
    </location>
</feature>
<protein>
    <submittedName>
        <fullName evidence="3">Phosphatase PAP2 family protein</fullName>
    </submittedName>
</protein>
<comment type="caution">
    <text evidence="3">The sequence shown here is derived from an EMBL/GenBank/DDBJ whole genome shotgun (WGS) entry which is preliminary data.</text>
</comment>
<dbReference type="InterPro" id="IPR000326">
    <property type="entry name" value="PAP2/HPO"/>
</dbReference>
<evidence type="ECO:0000259" key="2">
    <source>
        <dbReference type="SMART" id="SM00014"/>
    </source>
</evidence>
<dbReference type="PANTHER" id="PTHR14969:SF13">
    <property type="entry name" value="AT30094P"/>
    <property type="match status" value="1"/>
</dbReference>
<proteinExistence type="predicted"/>
<evidence type="ECO:0000313" key="3">
    <source>
        <dbReference type="EMBL" id="HIR70685.1"/>
    </source>
</evidence>
<keyword evidence="1" id="KW-0472">Membrane</keyword>
<name>A0A9D1JAP5_9FIRM</name>
<dbReference type="CDD" id="cd01610">
    <property type="entry name" value="PAP2_like"/>
    <property type="match status" value="1"/>
</dbReference>
<feature type="transmembrane region" description="Helical" evidence="1">
    <location>
        <begin position="264"/>
        <end position="284"/>
    </location>
</feature>
<accession>A0A9D1JAP5</accession>
<sequence>MEILCKKRTCLLAAFCFLLILMLIGSLFDAPISALLYHPGNAFGTFFAGFGEYPAPLGVVAAGSMLFSAAQKETSYPLRPFLTAGGCCLIAAGGCWLLTLPGKYMDISPLAVAAVGLTCATLTVLFILRMCRDADKTALLGVAAAFLLVIAADVILVNVLKSLWGRPRMRLIASDPRAYFIPWWRPDTSLRDTLTASGVAAGEFRSFPSGHTANASCLMLLSLLPKICPKLTGRQTLLFSIGFLWALLVAFSRITVGAHFLTDTAAGCAIVLTAITFTQLPLLLKGLLRSSKN</sequence>
<feature type="domain" description="Phosphatidic acid phosphatase type 2/haloperoxidase" evidence="2">
    <location>
        <begin position="139"/>
        <end position="279"/>
    </location>
</feature>
<feature type="transmembrane region" description="Helical" evidence="1">
    <location>
        <begin position="81"/>
        <end position="101"/>
    </location>
</feature>
<feature type="transmembrane region" description="Helical" evidence="1">
    <location>
        <begin position="140"/>
        <end position="160"/>
    </location>
</feature>
<feature type="transmembrane region" description="Helical" evidence="1">
    <location>
        <begin position="107"/>
        <end position="128"/>
    </location>
</feature>
<reference evidence="3" key="2">
    <citation type="journal article" date="2021" name="PeerJ">
        <title>Extensive microbial diversity within the chicken gut microbiome revealed by metagenomics and culture.</title>
        <authorList>
            <person name="Gilroy R."/>
            <person name="Ravi A."/>
            <person name="Getino M."/>
            <person name="Pursley I."/>
            <person name="Horton D.L."/>
            <person name="Alikhan N.F."/>
            <person name="Baker D."/>
            <person name="Gharbi K."/>
            <person name="Hall N."/>
            <person name="Watson M."/>
            <person name="Adriaenssens E.M."/>
            <person name="Foster-Nyarko E."/>
            <person name="Jarju S."/>
            <person name="Secka A."/>
            <person name="Antonio M."/>
            <person name="Oren A."/>
            <person name="Chaudhuri R.R."/>
            <person name="La Ragione R."/>
            <person name="Hildebrand F."/>
            <person name="Pallen M.J."/>
        </authorList>
    </citation>
    <scope>NUCLEOTIDE SEQUENCE</scope>
    <source>
        <strain evidence="3">ChiSjej5B23-6657</strain>
    </source>
</reference>
<dbReference type="SMART" id="SM00014">
    <property type="entry name" value="acidPPc"/>
    <property type="match status" value="1"/>
</dbReference>
<evidence type="ECO:0000256" key="1">
    <source>
        <dbReference type="SAM" id="Phobius"/>
    </source>
</evidence>
<dbReference type="EMBL" id="DVHM01000085">
    <property type="protein sequence ID" value="HIR70685.1"/>
    <property type="molecule type" value="Genomic_DNA"/>
</dbReference>
<reference evidence="3" key="1">
    <citation type="submission" date="2020-10" db="EMBL/GenBank/DDBJ databases">
        <authorList>
            <person name="Gilroy R."/>
        </authorList>
    </citation>
    <scope>NUCLEOTIDE SEQUENCE</scope>
    <source>
        <strain evidence="3">ChiSjej5B23-6657</strain>
    </source>
</reference>
<evidence type="ECO:0000313" key="4">
    <source>
        <dbReference type="Proteomes" id="UP000823912"/>
    </source>
</evidence>
<dbReference type="AlphaFoldDB" id="A0A9D1JAP5"/>
<dbReference type="Pfam" id="PF01569">
    <property type="entry name" value="PAP2"/>
    <property type="match status" value="1"/>
</dbReference>
<dbReference type="PANTHER" id="PTHR14969">
    <property type="entry name" value="SPHINGOSINE-1-PHOSPHATE PHOSPHOHYDROLASE"/>
    <property type="match status" value="1"/>
</dbReference>
<gene>
    <name evidence="3" type="ORF">IAA55_05340</name>
</gene>
<dbReference type="SUPFAM" id="SSF48317">
    <property type="entry name" value="Acid phosphatase/Vanadium-dependent haloperoxidase"/>
    <property type="match status" value="1"/>
</dbReference>
<organism evidence="3 4">
    <name type="scientific">Candidatus Pullilachnospira gallistercoris</name>
    <dbReference type="NCBI Taxonomy" id="2840911"/>
    <lineage>
        <taxon>Bacteria</taxon>
        <taxon>Bacillati</taxon>
        <taxon>Bacillota</taxon>
        <taxon>Clostridia</taxon>
        <taxon>Lachnospirales</taxon>
        <taxon>Lachnospiraceae</taxon>
        <taxon>Lachnospiraceae incertae sedis</taxon>
        <taxon>Candidatus Pullilachnospira</taxon>
    </lineage>
</organism>
<dbReference type="Proteomes" id="UP000823912">
    <property type="component" value="Unassembled WGS sequence"/>
</dbReference>
<keyword evidence="1" id="KW-1133">Transmembrane helix</keyword>
<dbReference type="InterPro" id="IPR036938">
    <property type="entry name" value="PAP2/HPO_sf"/>
</dbReference>
<dbReference type="Gene3D" id="1.20.144.10">
    <property type="entry name" value="Phosphatidic acid phosphatase type 2/haloperoxidase"/>
    <property type="match status" value="1"/>
</dbReference>